<protein>
    <recommendedName>
        <fullName evidence="4">TrbC/VIRB2 family protein</fullName>
    </recommendedName>
</protein>
<sequence>MNVGTMVRALPHTLEARFGITWKMLLMWALIGVLLMVFSHSLAAGGGTTSTGFAAFDAQGQKACSWILGISTNVLVRVFFFGMAVIGFIMGLARARGGWVLCGIGALGAILVVQAVPLAKQIGIVPSECTNI</sequence>
<feature type="transmembrane region" description="Helical" evidence="1">
    <location>
        <begin position="66"/>
        <end position="92"/>
    </location>
</feature>
<evidence type="ECO:0008006" key="4">
    <source>
        <dbReference type="Google" id="ProtNLM"/>
    </source>
</evidence>
<keyword evidence="1" id="KW-0812">Transmembrane</keyword>
<gene>
    <name evidence="2" type="ORF">Dxin01_00770</name>
</gene>
<evidence type="ECO:0000256" key="1">
    <source>
        <dbReference type="SAM" id="Phobius"/>
    </source>
</evidence>
<accession>A0ABP9V703</accession>
<keyword evidence="3" id="KW-1185">Reference proteome</keyword>
<dbReference type="EMBL" id="BAABRN010000006">
    <property type="protein sequence ID" value="GAA5501039.1"/>
    <property type="molecule type" value="Genomic_DNA"/>
</dbReference>
<name>A0ABP9V703_9DEIO</name>
<feature type="transmembrane region" description="Helical" evidence="1">
    <location>
        <begin position="99"/>
        <end position="119"/>
    </location>
</feature>
<evidence type="ECO:0000313" key="2">
    <source>
        <dbReference type="EMBL" id="GAA5501039.1"/>
    </source>
</evidence>
<dbReference type="RefSeq" id="WP_353541013.1">
    <property type="nucleotide sequence ID" value="NZ_BAABRN010000006.1"/>
</dbReference>
<organism evidence="2 3">
    <name type="scientific">Deinococcus xinjiangensis</name>
    <dbReference type="NCBI Taxonomy" id="457454"/>
    <lineage>
        <taxon>Bacteria</taxon>
        <taxon>Thermotogati</taxon>
        <taxon>Deinococcota</taxon>
        <taxon>Deinococci</taxon>
        <taxon>Deinococcales</taxon>
        <taxon>Deinococcaceae</taxon>
        <taxon>Deinococcus</taxon>
    </lineage>
</organism>
<reference evidence="2 3" key="1">
    <citation type="submission" date="2024-02" db="EMBL/GenBank/DDBJ databases">
        <title>Deinococcus xinjiangensis NBRC 107630.</title>
        <authorList>
            <person name="Ichikawa N."/>
            <person name="Katano-Makiyama Y."/>
            <person name="Hidaka K."/>
        </authorList>
    </citation>
    <scope>NUCLEOTIDE SEQUENCE [LARGE SCALE GENOMIC DNA]</scope>
    <source>
        <strain evidence="2 3">NBRC 107630</strain>
    </source>
</reference>
<keyword evidence="1" id="KW-1133">Transmembrane helix</keyword>
<keyword evidence="1" id="KW-0472">Membrane</keyword>
<feature type="transmembrane region" description="Helical" evidence="1">
    <location>
        <begin position="25"/>
        <end position="46"/>
    </location>
</feature>
<evidence type="ECO:0000313" key="3">
    <source>
        <dbReference type="Proteomes" id="UP001458946"/>
    </source>
</evidence>
<proteinExistence type="predicted"/>
<dbReference type="Proteomes" id="UP001458946">
    <property type="component" value="Unassembled WGS sequence"/>
</dbReference>
<comment type="caution">
    <text evidence="2">The sequence shown here is derived from an EMBL/GenBank/DDBJ whole genome shotgun (WGS) entry which is preliminary data.</text>
</comment>